<comment type="caution">
    <text evidence="1">The sequence shown here is derived from an EMBL/GenBank/DDBJ whole genome shotgun (WGS) entry which is preliminary data.</text>
</comment>
<dbReference type="AlphaFoldDB" id="A0A448WRR4"/>
<reference evidence="1" key="1">
    <citation type="submission" date="2018-11" db="EMBL/GenBank/DDBJ databases">
        <authorList>
            <consortium name="Pathogen Informatics"/>
        </authorList>
    </citation>
    <scope>NUCLEOTIDE SEQUENCE</scope>
</reference>
<name>A0A448WRR4_9PLAT</name>
<protein>
    <submittedName>
        <fullName evidence="1">Uncharacterized protein</fullName>
    </submittedName>
</protein>
<accession>A0A448WRR4</accession>
<evidence type="ECO:0000313" key="1">
    <source>
        <dbReference type="EMBL" id="VEL18559.1"/>
    </source>
</evidence>
<proteinExistence type="predicted"/>
<dbReference type="Proteomes" id="UP000784294">
    <property type="component" value="Unassembled WGS sequence"/>
</dbReference>
<evidence type="ECO:0000313" key="2">
    <source>
        <dbReference type="Proteomes" id="UP000784294"/>
    </source>
</evidence>
<gene>
    <name evidence="1" type="ORF">PXEA_LOCUS11999</name>
</gene>
<sequence>MQMRVNHKTVYHLVSPSFLSILRCSVHHILFTSSIGPKSESQSCRALCRQTLSPNLPIVVGVLVSFTTDPFCSILPTLPVFYWLAIFTSSHSTTHRAHIRRPARAITCLAGQRQSQDYFGPLCRPLMQTPSPSLHCQCSLVLCLLSLVPCTMYHVPCLFPLIFLSPCPRARPVYPLLTGMNHHPIYDYTSTWSILTFYIQ</sequence>
<keyword evidence="2" id="KW-1185">Reference proteome</keyword>
<dbReference type="EMBL" id="CAAALY010037553">
    <property type="protein sequence ID" value="VEL18559.1"/>
    <property type="molecule type" value="Genomic_DNA"/>
</dbReference>
<organism evidence="1 2">
    <name type="scientific">Protopolystoma xenopodis</name>
    <dbReference type="NCBI Taxonomy" id="117903"/>
    <lineage>
        <taxon>Eukaryota</taxon>
        <taxon>Metazoa</taxon>
        <taxon>Spiralia</taxon>
        <taxon>Lophotrochozoa</taxon>
        <taxon>Platyhelminthes</taxon>
        <taxon>Monogenea</taxon>
        <taxon>Polyopisthocotylea</taxon>
        <taxon>Polystomatidea</taxon>
        <taxon>Polystomatidae</taxon>
        <taxon>Protopolystoma</taxon>
    </lineage>
</organism>